<reference evidence="2 3" key="1">
    <citation type="submission" date="2018-11" db="EMBL/GenBank/DDBJ databases">
        <authorList>
            <consortium name="Pathogen Informatics"/>
        </authorList>
    </citation>
    <scope>NUCLEOTIDE SEQUENCE [LARGE SCALE GENOMIC DNA]</scope>
    <source>
        <strain evidence="2 3">NST_G2</strain>
    </source>
</reference>
<evidence type="ECO:0000256" key="1">
    <source>
        <dbReference type="SAM" id="MobiDB-lite"/>
    </source>
</evidence>
<feature type="region of interest" description="Disordered" evidence="1">
    <location>
        <begin position="49"/>
        <end position="82"/>
    </location>
</feature>
<feature type="compositionally biased region" description="Basic and acidic residues" evidence="1">
    <location>
        <begin position="71"/>
        <end position="82"/>
    </location>
</feature>
<dbReference type="Proteomes" id="UP000275846">
    <property type="component" value="Unassembled WGS sequence"/>
</dbReference>
<evidence type="ECO:0000313" key="3">
    <source>
        <dbReference type="Proteomes" id="UP000275846"/>
    </source>
</evidence>
<keyword evidence="3" id="KW-1185">Reference proteome</keyword>
<evidence type="ECO:0000313" key="2">
    <source>
        <dbReference type="EMBL" id="VDL87841.1"/>
    </source>
</evidence>
<dbReference type="AlphaFoldDB" id="A0A3P7DL75"/>
<dbReference type="EMBL" id="UYSU01003289">
    <property type="protein sequence ID" value="VDL87841.1"/>
    <property type="molecule type" value="Genomic_DNA"/>
</dbReference>
<name>A0A3P7DL75_SCHSO</name>
<accession>A0A3P7DL75</accession>
<gene>
    <name evidence="2" type="ORF">SSLN_LOCUS1463</name>
</gene>
<sequence>MPAVPFNLFPALPLSPLPSPIHSSPSPLLYTPSSLSLLPLPLISFPSSASPAPLSQRLKRSNGEGGSNHAGDPDNQRSNRPERRTALVVRELVQYKVDITALSQTCFSEQGKLETVGAGYTFFWSDHPQAEQRDAGFAFAIRNDIVGRLHCLPQGINEGLIRLCLGETSPPLSSVPTLTSSGEAKDEFREYLHAS</sequence>
<organism evidence="2 3">
    <name type="scientific">Schistocephalus solidus</name>
    <name type="common">Tapeworm</name>
    <dbReference type="NCBI Taxonomy" id="70667"/>
    <lineage>
        <taxon>Eukaryota</taxon>
        <taxon>Metazoa</taxon>
        <taxon>Spiralia</taxon>
        <taxon>Lophotrochozoa</taxon>
        <taxon>Platyhelminthes</taxon>
        <taxon>Cestoda</taxon>
        <taxon>Eucestoda</taxon>
        <taxon>Diphyllobothriidea</taxon>
        <taxon>Diphyllobothriidae</taxon>
        <taxon>Schistocephalus</taxon>
    </lineage>
</organism>
<proteinExistence type="predicted"/>
<protein>
    <submittedName>
        <fullName evidence="2">Uncharacterized protein</fullName>
    </submittedName>
</protein>